<proteinExistence type="inferred from homology"/>
<dbReference type="SUPFAM" id="SSF51735">
    <property type="entry name" value="NAD(P)-binding Rossmann-fold domains"/>
    <property type="match status" value="1"/>
</dbReference>
<dbReference type="GO" id="GO:0016491">
    <property type="term" value="F:oxidoreductase activity"/>
    <property type="evidence" value="ECO:0007669"/>
    <property type="project" value="UniProtKB-KW"/>
</dbReference>
<reference evidence="4" key="1">
    <citation type="submission" date="2020-03" db="EMBL/GenBank/DDBJ databases">
        <title>Site-based positive gene gene selection in Geosmithia morbida across the United States reveals a broad range of putative effectors and factors for local host and environmental adapation.</title>
        <authorList>
            <person name="Onufrak A."/>
            <person name="Murdoch R.W."/>
            <person name="Gazis R."/>
            <person name="Huff M."/>
            <person name="Staton M."/>
            <person name="Klingeman W."/>
            <person name="Hadziabdic D."/>
        </authorList>
    </citation>
    <scope>NUCLEOTIDE SEQUENCE</scope>
    <source>
        <strain evidence="4">1262</strain>
    </source>
</reference>
<evidence type="ECO:0000256" key="3">
    <source>
        <dbReference type="ARBA" id="ARBA00023002"/>
    </source>
</evidence>
<comment type="caution">
    <text evidence="4">The sequence shown here is derived from an EMBL/GenBank/DDBJ whole genome shotgun (WGS) entry which is preliminary data.</text>
</comment>
<accession>A0A9P5D7P9</accession>
<dbReference type="GeneID" id="55971623"/>
<evidence type="ECO:0000256" key="1">
    <source>
        <dbReference type="ARBA" id="ARBA00006484"/>
    </source>
</evidence>
<name>A0A9P5D7P9_9HYPO</name>
<organism evidence="4 5">
    <name type="scientific">Geosmithia morbida</name>
    <dbReference type="NCBI Taxonomy" id="1094350"/>
    <lineage>
        <taxon>Eukaryota</taxon>
        <taxon>Fungi</taxon>
        <taxon>Dikarya</taxon>
        <taxon>Ascomycota</taxon>
        <taxon>Pezizomycotina</taxon>
        <taxon>Sordariomycetes</taxon>
        <taxon>Hypocreomycetidae</taxon>
        <taxon>Hypocreales</taxon>
        <taxon>Bionectriaceae</taxon>
        <taxon>Geosmithia</taxon>
    </lineage>
</organism>
<evidence type="ECO:0000256" key="2">
    <source>
        <dbReference type="ARBA" id="ARBA00022857"/>
    </source>
</evidence>
<dbReference type="Proteomes" id="UP000749293">
    <property type="component" value="Unassembled WGS sequence"/>
</dbReference>
<dbReference type="OrthoDB" id="191139at2759"/>
<dbReference type="Pfam" id="PF00106">
    <property type="entry name" value="adh_short"/>
    <property type="match status" value="1"/>
</dbReference>
<evidence type="ECO:0000313" key="5">
    <source>
        <dbReference type="Proteomes" id="UP000749293"/>
    </source>
</evidence>
<dbReference type="InterPro" id="IPR036291">
    <property type="entry name" value="NAD(P)-bd_dom_sf"/>
</dbReference>
<dbReference type="PANTHER" id="PTHR24320:SF236">
    <property type="entry name" value="SHORT-CHAIN DEHYDROGENASE-RELATED"/>
    <property type="match status" value="1"/>
</dbReference>
<comment type="similarity">
    <text evidence="1">Belongs to the short-chain dehydrogenases/reductases (SDR) family.</text>
</comment>
<keyword evidence="5" id="KW-1185">Reference proteome</keyword>
<evidence type="ECO:0000313" key="4">
    <source>
        <dbReference type="EMBL" id="KAF4124729.1"/>
    </source>
</evidence>
<dbReference type="InterPro" id="IPR002347">
    <property type="entry name" value="SDR_fam"/>
</dbReference>
<dbReference type="Gene3D" id="3.40.50.720">
    <property type="entry name" value="NAD(P)-binding Rossmann-like Domain"/>
    <property type="match status" value="1"/>
</dbReference>
<dbReference type="AlphaFoldDB" id="A0A9P5D7P9"/>
<protein>
    <submittedName>
        <fullName evidence="4">Short-chain dehydrogenase</fullName>
    </submittedName>
</protein>
<dbReference type="EMBL" id="JAANYQ010000004">
    <property type="protein sequence ID" value="KAF4124729.1"/>
    <property type="molecule type" value="Genomic_DNA"/>
</dbReference>
<dbReference type="RefSeq" id="XP_035323381.1">
    <property type="nucleotide sequence ID" value="XM_035467369.1"/>
</dbReference>
<keyword evidence="2" id="KW-0521">NADP</keyword>
<dbReference type="PANTHER" id="PTHR24320">
    <property type="entry name" value="RETINOL DEHYDROGENASE"/>
    <property type="match status" value="1"/>
</dbReference>
<gene>
    <name evidence="4" type="ORF">GMORB2_5395</name>
</gene>
<keyword evidence="3" id="KW-0560">Oxidoreductase</keyword>
<dbReference type="PRINTS" id="PR00081">
    <property type="entry name" value="GDHRDH"/>
</dbReference>
<sequence length="334" mass="37258">MPQDSVVEQRYTLRETTPPDRWQIQVYIVTGGNTGVGKETARILYSKNARVYVAGRSADKSRSAIEEIREAYPSSTGLIDFIYLDLADLTTISATAEAFLARETRLDVLINNAGVGFLDRAQETKQGFELQFGVNAIGHFALVRLLTPVLCETARTAPRDSVRVVWVSSSAAEGLSPQALMSSLDRIKDLYISRQYFCSKVGNYLHAVEFAAMYRDAGIVSLSANPGNLDSDLWRDLPRLLYAFLRSTFFYPSVYGAYTELFCACSPDVTLEKSGSHVAPWGRFWSDRISKDMTDAAKSKEQGGSGIAHDFWKWCSEKVDPFLPENHQRTVQTS</sequence>